<protein>
    <submittedName>
        <fullName evidence="3">Outer membrane lipoprotein-sorting protein</fullName>
    </submittedName>
</protein>
<evidence type="ECO:0000256" key="1">
    <source>
        <dbReference type="SAM" id="SignalP"/>
    </source>
</evidence>
<dbReference type="Proteomes" id="UP000825591">
    <property type="component" value="Chromosome"/>
</dbReference>
<keyword evidence="4" id="KW-1185">Reference proteome</keyword>
<feature type="signal peptide" evidence="1">
    <location>
        <begin position="1"/>
        <end position="18"/>
    </location>
</feature>
<reference evidence="3 4" key="1">
    <citation type="submission" date="2021-08" db="EMBL/GenBank/DDBJ databases">
        <title>Bactericidal Effect of Pseudomonas oryziphila sp. nov., a novel Pseudomonas Species Against Xanthomonas oryzae Reduces Disease Severity of Bacterial Leaf Streak of Rice.</title>
        <authorList>
            <person name="Yang R."/>
            <person name="Li S."/>
            <person name="Li Y."/>
            <person name="Yan Y."/>
            <person name="Fang Y."/>
            <person name="Zou L."/>
            <person name="Chen G."/>
        </authorList>
    </citation>
    <scope>NUCLEOTIDE SEQUENCE [LARGE SCALE GENOMIC DNA]</scope>
    <source>
        <strain evidence="3 4">DSM 17497</strain>
    </source>
</reference>
<dbReference type="Pfam" id="PF17131">
    <property type="entry name" value="LolA_like"/>
    <property type="match status" value="1"/>
</dbReference>
<name>A0ABX9B5F9_9PSED</name>
<evidence type="ECO:0000313" key="3">
    <source>
        <dbReference type="EMBL" id="QZP26254.1"/>
    </source>
</evidence>
<dbReference type="CDD" id="cd16329">
    <property type="entry name" value="LolA_like"/>
    <property type="match status" value="1"/>
</dbReference>
<keyword evidence="1" id="KW-0732">Signal</keyword>
<dbReference type="RefSeq" id="WP_028690303.1">
    <property type="nucleotide sequence ID" value="NZ_CP081966.1"/>
</dbReference>
<sequence length="279" mass="31934">MKRLLMIVGVLCPLLAFAGMPTGNLVPRDIIERSEERPTGKDSVSMLLVTLTDKAGTKRQRGLLWYHLAGEQGDLDLQKFFYPRSIRNIATFNEEVRGAEDLQYLYLPAASRVRRVSSKHQTWVGSDLIYEDLQKINLEDWTFSYVEQASEEGFAVHVVDCQAKPSSNSAYAKRRYYIRADGSYFPSRIDFFDAAGQLIKQVRRTDVQAYGSALYERFVQVNDLRNGHQTLMERRWVRVDTGLPASLVTVRQMEKGIEHFADPADVQRLVSDETSRMVE</sequence>
<evidence type="ECO:0000259" key="2">
    <source>
        <dbReference type="Pfam" id="PF17131"/>
    </source>
</evidence>
<feature type="domain" description="Uncharacterized protein TP-0789" evidence="2">
    <location>
        <begin position="78"/>
        <end position="255"/>
    </location>
</feature>
<keyword evidence="3" id="KW-0449">Lipoprotein</keyword>
<proteinExistence type="predicted"/>
<accession>A0ABX9B5F9</accession>
<dbReference type="Gene3D" id="2.50.20.10">
    <property type="entry name" value="Lipoprotein localisation LolA/LolB/LppX"/>
    <property type="match status" value="1"/>
</dbReference>
<organism evidence="3 4">
    <name type="scientific">Pseudomonas mosselii</name>
    <dbReference type="NCBI Taxonomy" id="78327"/>
    <lineage>
        <taxon>Bacteria</taxon>
        <taxon>Pseudomonadati</taxon>
        <taxon>Pseudomonadota</taxon>
        <taxon>Gammaproteobacteria</taxon>
        <taxon>Pseudomonadales</taxon>
        <taxon>Pseudomonadaceae</taxon>
        <taxon>Pseudomonas</taxon>
    </lineage>
</organism>
<evidence type="ECO:0000313" key="4">
    <source>
        <dbReference type="Proteomes" id="UP000825591"/>
    </source>
</evidence>
<dbReference type="InterPro" id="IPR033399">
    <property type="entry name" value="TP_0789-like"/>
</dbReference>
<dbReference type="EMBL" id="CP081966">
    <property type="protein sequence ID" value="QZP26254.1"/>
    <property type="molecule type" value="Genomic_DNA"/>
</dbReference>
<feature type="chain" id="PRO_5046484848" evidence="1">
    <location>
        <begin position="19"/>
        <end position="279"/>
    </location>
</feature>
<gene>
    <name evidence="3" type="ORF">K5H97_26285</name>
</gene>